<evidence type="ECO:0000256" key="14">
    <source>
        <dbReference type="SAM" id="Phobius"/>
    </source>
</evidence>
<feature type="domain" description="Endoplasmic reticulum metallopeptidase 1-like C-terminal" evidence="16">
    <location>
        <begin position="557"/>
        <end position="803"/>
    </location>
</feature>
<dbReference type="InterPro" id="IPR045175">
    <property type="entry name" value="M28_fam"/>
</dbReference>
<keyword evidence="18" id="KW-1185">Reference proteome</keyword>
<evidence type="ECO:0000256" key="1">
    <source>
        <dbReference type="ARBA" id="ARBA00001947"/>
    </source>
</evidence>
<dbReference type="Pfam" id="PF04389">
    <property type="entry name" value="Peptidase_M28"/>
    <property type="match status" value="1"/>
</dbReference>
<dbReference type="GO" id="GO:0008235">
    <property type="term" value="F:metalloexopeptidase activity"/>
    <property type="evidence" value="ECO:0007669"/>
    <property type="project" value="InterPro"/>
</dbReference>
<name>A0A812JFH3_SYMPI</name>
<dbReference type="InterPro" id="IPR053973">
    <property type="entry name" value="ERMP1-like_C"/>
</dbReference>
<evidence type="ECO:0000256" key="3">
    <source>
        <dbReference type="ARBA" id="ARBA00010918"/>
    </source>
</evidence>
<evidence type="ECO:0000256" key="13">
    <source>
        <dbReference type="ARBA" id="ARBA00023180"/>
    </source>
</evidence>
<organism evidence="17 18">
    <name type="scientific">Symbiodinium pilosum</name>
    <name type="common">Dinoflagellate</name>
    <dbReference type="NCBI Taxonomy" id="2952"/>
    <lineage>
        <taxon>Eukaryota</taxon>
        <taxon>Sar</taxon>
        <taxon>Alveolata</taxon>
        <taxon>Dinophyceae</taxon>
        <taxon>Suessiales</taxon>
        <taxon>Symbiodiniaceae</taxon>
        <taxon>Symbiodinium</taxon>
    </lineage>
</organism>
<keyword evidence="13" id="KW-0325">Glycoprotein</keyword>
<keyword evidence="9" id="KW-0862">Zinc</keyword>
<dbReference type="GO" id="GO:0006508">
    <property type="term" value="P:proteolysis"/>
    <property type="evidence" value="ECO:0007669"/>
    <property type="project" value="UniProtKB-KW"/>
</dbReference>
<evidence type="ECO:0000256" key="9">
    <source>
        <dbReference type="ARBA" id="ARBA00022833"/>
    </source>
</evidence>
<accession>A0A812JFH3</accession>
<protein>
    <submittedName>
        <fullName evidence="17">Ermp1 protein</fullName>
    </submittedName>
</protein>
<keyword evidence="7" id="KW-0378">Hydrolase</keyword>
<feature type="transmembrane region" description="Helical" evidence="14">
    <location>
        <begin position="421"/>
        <end position="447"/>
    </location>
</feature>
<evidence type="ECO:0000256" key="10">
    <source>
        <dbReference type="ARBA" id="ARBA00022989"/>
    </source>
</evidence>
<dbReference type="PANTHER" id="PTHR12147">
    <property type="entry name" value="METALLOPEPTIDASE M28 FAMILY MEMBER"/>
    <property type="match status" value="1"/>
</dbReference>
<dbReference type="FunFam" id="3.40.630.10:FF:000008">
    <property type="entry name" value="Endoplasmic reticulum metallopeptidase 1"/>
    <property type="match status" value="1"/>
</dbReference>
<evidence type="ECO:0000259" key="15">
    <source>
        <dbReference type="Pfam" id="PF04389"/>
    </source>
</evidence>
<keyword evidence="4" id="KW-0645">Protease</keyword>
<feature type="domain" description="Peptidase M28" evidence="15">
    <location>
        <begin position="101"/>
        <end position="282"/>
    </location>
</feature>
<comment type="cofactor">
    <cofactor evidence="1">
        <name>Zn(2+)</name>
        <dbReference type="ChEBI" id="CHEBI:29105"/>
    </cofactor>
</comment>
<evidence type="ECO:0000259" key="16">
    <source>
        <dbReference type="Pfam" id="PF22248"/>
    </source>
</evidence>
<evidence type="ECO:0000256" key="2">
    <source>
        <dbReference type="ARBA" id="ARBA00004477"/>
    </source>
</evidence>
<feature type="transmembrane region" description="Helical" evidence="14">
    <location>
        <begin position="503"/>
        <end position="524"/>
    </location>
</feature>
<dbReference type="AlphaFoldDB" id="A0A812JFH3"/>
<dbReference type="Gene3D" id="3.40.630.10">
    <property type="entry name" value="Zn peptidases"/>
    <property type="match status" value="1"/>
</dbReference>
<evidence type="ECO:0000256" key="7">
    <source>
        <dbReference type="ARBA" id="ARBA00022801"/>
    </source>
</evidence>
<feature type="transmembrane region" description="Helical" evidence="14">
    <location>
        <begin position="530"/>
        <end position="551"/>
    </location>
</feature>
<dbReference type="PANTHER" id="PTHR12147:SF22">
    <property type="entry name" value="ENDOPLASMIC RETICULUM METALLOPEPTIDASE 1"/>
    <property type="match status" value="1"/>
</dbReference>
<feature type="transmembrane region" description="Helical" evidence="14">
    <location>
        <begin position="467"/>
        <end position="491"/>
    </location>
</feature>
<dbReference type="OrthoDB" id="76293at2759"/>
<keyword evidence="5 14" id="KW-0812">Transmembrane</keyword>
<comment type="subcellular location">
    <subcellularLocation>
        <location evidence="2">Endoplasmic reticulum membrane</location>
        <topology evidence="2">Multi-pass membrane protein</topology>
    </subcellularLocation>
</comment>
<comment type="similarity">
    <text evidence="3">Belongs to the peptidase M28 family.</text>
</comment>
<dbReference type="EMBL" id="CAJNIZ010002202">
    <property type="protein sequence ID" value="CAE7207415.1"/>
    <property type="molecule type" value="Genomic_DNA"/>
</dbReference>
<evidence type="ECO:0000256" key="11">
    <source>
        <dbReference type="ARBA" id="ARBA00023049"/>
    </source>
</evidence>
<gene>
    <name evidence="17" type="primary">Ermp1</name>
    <name evidence="17" type="ORF">SPIL2461_LOCUS2055</name>
</gene>
<keyword evidence="6" id="KW-0479">Metal-binding</keyword>
<dbReference type="InterPro" id="IPR007484">
    <property type="entry name" value="Peptidase_M28"/>
</dbReference>
<reference evidence="17" key="1">
    <citation type="submission" date="2021-02" db="EMBL/GenBank/DDBJ databases">
        <authorList>
            <person name="Dougan E. K."/>
            <person name="Rhodes N."/>
            <person name="Thang M."/>
            <person name="Chan C."/>
        </authorList>
    </citation>
    <scope>NUCLEOTIDE SEQUENCE</scope>
</reference>
<evidence type="ECO:0000313" key="18">
    <source>
        <dbReference type="Proteomes" id="UP000649617"/>
    </source>
</evidence>
<evidence type="ECO:0000256" key="4">
    <source>
        <dbReference type="ARBA" id="ARBA00022670"/>
    </source>
</evidence>
<dbReference type="GO" id="GO:0046872">
    <property type="term" value="F:metal ion binding"/>
    <property type="evidence" value="ECO:0007669"/>
    <property type="project" value="UniProtKB-KW"/>
</dbReference>
<evidence type="ECO:0000256" key="12">
    <source>
        <dbReference type="ARBA" id="ARBA00023136"/>
    </source>
</evidence>
<sequence length="810" mass="87820">MTCVLAQHWAVPPIVPADAPLADGFSADRTRDVLHDLAACGPKYVGAEGNEVCAVEAVLKQIAKSSKGRESRLTLETQSASGHFYLDFIGGFTVAYRNLTNLVARVRGQRPGCALLISSHFDSAIGSVATSDANAEIAIMTDLLRLFLHDPPDVDVIFNFNGGEEFIMPAAHGFVTSHPWAPEICAQVNLEAAGSGGRELLFQALANSGRLSHCKMPLVAFGFMTGIVPGETDYRVYRDFGNIPGADFAVLTNGWIYHTWRDDIAHLDFRSVQRYGDTINEFARGLAKKLRNGRPTGSDVTDSAVFFDIGGVFFVEYSADLARKLHVAAAIVVLSSLLLRRGVAAYGVILKAAAKLFMAFLSSLLAAAITGLLVAFTPAALAGSGHPELAPLLFVPPALAAFLGCLKLLGRDEDIVEEGSIALGALLCLGLSLSSVAVLASYPFLLWSALPALAAFCPRPMRAVSTTAAFVLPWLLHLQFLVLALDLLCPLTFRSGTSVPGDVVIGATFGLMTGLFLALSARFILPIPHWATKMLCLITFVMAFGLAFWIFPYSFDRPKRIIYQHTARSQVTWSMEADGTAKAHWEPMESGIWTASQDWNNVDTMRKFAPYGLPSGSKWHNNSMGLYGQVPFPFPLKWLTLGGAWAQRPPPEIPVPIAVQLSSLPNTDAGGESLRSVDISVSGPPNMMLVLGPLSSIKAWSFGRYATVADAADLQLAVDMGQLPKQLPFKRMDCDCMFLLFAEGGRSPSNGRAEAFNFTVSASLGELDMDIWSLNLEKSSPELKHEEERTPSWVNFYGWTAELQVHRMLL</sequence>
<comment type="caution">
    <text evidence="17">The sequence shown here is derived from an EMBL/GenBank/DDBJ whole genome shotgun (WGS) entry which is preliminary data.</text>
</comment>
<feature type="transmembrane region" description="Helical" evidence="14">
    <location>
        <begin position="389"/>
        <end position="409"/>
    </location>
</feature>
<dbReference type="Proteomes" id="UP000649617">
    <property type="component" value="Unassembled WGS sequence"/>
</dbReference>
<dbReference type="SUPFAM" id="SSF53187">
    <property type="entry name" value="Zn-dependent exopeptidases"/>
    <property type="match status" value="1"/>
</dbReference>
<evidence type="ECO:0000313" key="17">
    <source>
        <dbReference type="EMBL" id="CAE7207415.1"/>
    </source>
</evidence>
<dbReference type="Pfam" id="PF22248">
    <property type="entry name" value="ERMP1_C"/>
    <property type="match status" value="1"/>
</dbReference>
<proteinExistence type="inferred from homology"/>
<evidence type="ECO:0000256" key="5">
    <source>
        <dbReference type="ARBA" id="ARBA00022692"/>
    </source>
</evidence>
<evidence type="ECO:0000256" key="6">
    <source>
        <dbReference type="ARBA" id="ARBA00022723"/>
    </source>
</evidence>
<keyword evidence="8" id="KW-0256">Endoplasmic reticulum</keyword>
<evidence type="ECO:0000256" key="8">
    <source>
        <dbReference type="ARBA" id="ARBA00022824"/>
    </source>
</evidence>
<feature type="transmembrane region" description="Helical" evidence="14">
    <location>
        <begin position="356"/>
        <end position="377"/>
    </location>
</feature>
<feature type="transmembrane region" description="Helical" evidence="14">
    <location>
        <begin position="327"/>
        <end position="349"/>
    </location>
</feature>
<keyword evidence="10 14" id="KW-1133">Transmembrane helix</keyword>
<dbReference type="GO" id="GO:0005789">
    <property type="term" value="C:endoplasmic reticulum membrane"/>
    <property type="evidence" value="ECO:0007669"/>
    <property type="project" value="UniProtKB-SubCell"/>
</dbReference>
<keyword evidence="12 14" id="KW-0472">Membrane</keyword>
<keyword evidence="11" id="KW-0482">Metalloprotease</keyword>